<organism evidence="1 2">
    <name type="scientific">Aristaeella lactis</name>
    <dbReference type="NCBI Taxonomy" id="3046383"/>
    <lineage>
        <taxon>Bacteria</taxon>
        <taxon>Bacillati</taxon>
        <taxon>Bacillota</taxon>
        <taxon>Clostridia</taxon>
        <taxon>Eubacteriales</taxon>
        <taxon>Aristaeellaceae</taxon>
        <taxon>Aristaeella</taxon>
    </lineage>
</organism>
<keyword evidence="2" id="KW-1185">Reference proteome</keyword>
<reference evidence="1" key="1">
    <citation type="submission" date="2017-04" db="EMBL/GenBank/DDBJ databases">
        <authorList>
            <person name="Varghese N."/>
            <person name="Submissions S."/>
        </authorList>
    </citation>
    <scope>NUCLEOTIDE SEQUENCE</scope>
    <source>
        <strain evidence="1">WTE2008</strain>
    </source>
</reference>
<dbReference type="Proteomes" id="UP000192328">
    <property type="component" value="Unassembled WGS sequence"/>
</dbReference>
<protein>
    <submittedName>
        <fullName evidence="1">Uncharacterized protein</fullName>
    </submittedName>
</protein>
<comment type="caution">
    <text evidence="1">The sequence shown here is derived from an EMBL/GenBank/DDBJ whole genome shotgun (WGS) entry which is preliminary data.</text>
</comment>
<gene>
    <name evidence="1" type="ORF">SAMN06297397_2329</name>
</gene>
<proteinExistence type="predicted"/>
<name>A0AC61PN99_9FIRM</name>
<evidence type="ECO:0000313" key="2">
    <source>
        <dbReference type="Proteomes" id="UP000192328"/>
    </source>
</evidence>
<evidence type="ECO:0000313" key="1">
    <source>
        <dbReference type="EMBL" id="SMC75708.1"/>
    </source>
</evidence>
<sequence>MMKKSLAFAMLMLLLTMLSGIAAAEETDPATPTDLTCPHENTKVIIYFYDSPAYSATGSRTHRVYGPASIVTVCQDCGQEIAREEGEAEEYRPHTMKKGVCVLCGYHEQASEPTAAPEDIPGERTLYAGQASDEDMLSLTLTYDDLSALNSAKVNTVLVKGKKGSAAIALNVADMMTQTRKTGGSLYLMLAEQEDKSLFAGLYLVIDSNTREEPDGEGISLRFYQENRADVQVSLVLADSDEPVKTETVWNENGYWSVQYLEEGTYMILR</sequence>
<accession>A0AC61PN99</accession>
<dbReference type="EMBL" id="FWXZ01000005">
    <property type="protein sequence ID" value="SMC75708.1"/>
    <property type="molecule type" value="Genomic_DNA"/>
</dbReference>